<dbReference type="Proteomes" id="UP000314294">
    <property type="component" value="Unassembled WGS sequence"/>
</dbReference>
<evidence type="ECO:0000313" key="2">
    <source>
        <dbReference type="EMBL" id="TNN36141.1"/>
    </source>
</evidence>
<reference evidence="2 3" key="1">
    <citation type="submission" date="2019-03" db="EMBL/GenBank/DDBJ databases">
        <title>First draft genome of Liparis tanakae, snailfish: a comprehensive survey of snailfish specific genes.</title>
        <authorList>
            <person name="Kim W."/>
            <person name="Song I."/>
            <person name="Jeong J.-H."/>
            <person name="Kim D."/>
            <person name="Kim S."/>
            <person name="Ryu S."/>
            <person name="Song J.Y."/>
            <person name="Lee S.K."/>
        </authorList>
    </citation>
    <scope>NUCLEOTIDE SEQUENCE [LARGE SCALE GENOMIC DNA]</scope>
    <source>
        <tissue evidence="2">Muscle</tissue>
    </source>
</reference>
<dbReference type="AlphaFoldDB" id="A0A4Z2F5W4"/>
<name>A0A4Z2F5W4_9TELE</name>
<sequence>MNQAVISGGDPLHIPMRPRMPPRPSQSREEEEEEEDEEDEGDEEEGNTGIRLTYNSRYNVASPDEEKLTLTQREKTRSLFLPCGVMPKGLFHSYKVRKSAVRCSVTKIPTHMDQWRGHMKAPIGAAVSRLRTWSGVRRKKKMI</sequence>
<accession>A0A4Z2F5W4</accession>
<organism evidence="2 3">
    <name type="scientific">Liparis tanakae</name>
    <name type="common">Tanaka's snailfish</name>
    <dbReference type="NCBI Taxonomy" id="230148"/>
    <lineage>
        <taxon>Eukaryota</taxon>
        <taxon>Metazoa</taxon>
        <taxon>Chordata</taxon>
        <taxon>Craniata</taxon>
        <taxon>Vertebrata</taxon>
        <taxon>Euteleostomi</taxon>
        <taxon>Actinopterygii</taxon>
        <taxon>Neopterygii</taxon>
        <taxon>Teleostei</taxon>
        <taxon>Neoteleostei</taxon>
        <taxon>Acanthomorphata</taxon>
        <taxon>Eupercaria</taxon>
        <taxon>Perciformes</taxon>
        <taxon>Cottioidei</taxon>
        <taxon>Cottales</taxon>
        <taxon>Liparidae</taxon>
        <taxon>Liparis</taxon>
    </lineage>
</organism>
<feature type="compositionally biased region" description="Acidic residues" evidence="1">
    <location>
        <begin position="29"/>
        <end position="46"/>
    </location>
</feature>
<evidence type="ECO:0000313" key="3">
    <source>
        <dbReference type="Proteomes" id="UP000314294"/>
    </source>
</evidence>
<keyword evidence="3" id="KW-1185">Reference proteome</keyword>
<proteinExistence type="predicted"/>
<evidence type="ECO:0000256" key="1">
    <source>
        <dbReference type="SAM" id="MobiDB-lite"/>
    </source>
</evidence>
<feature type="region of interest" description="Disordered" evidence="1">
    <location>
        <begin position="1"/>
        <end position="52"/>
    </location>
</feature>
<dbReference type="EMBL" id="SRLO01001656">
    <property type="protein sequence ID" value="TNN36141.1"/>
    <property type="molecule type" value="Genomic_DNA"/>
</dbReference>
<comment type="caution">
    <text evidence="2">The sequence shown here is derived from an EMBL/GenBank/DDBJ whole genome shotgun (WGS) entry which is preliminary data.</text>
</comment>
<gene>
    <name evidence="2" type="ORF">EYF80_053696</name>
</gene>
<protein>
    <submittedName>
        <fullName evidence="2">Uncharacterized protein</fullName>
    </submittedName>
</protein>